<dbReference type="Proteomes" id="UP000799444">
    <property type="component" value="Unassembled WGS sequence"/>
</dbReference>
<proteinExistence type="predicted"/>
<keyword evidence="4" id="KW-1185">Reference proteome</keyword>
<feature type="chain" id="PRO_5040509149" evidence="2">
    <location>
        <begin position="22"/>
        <end position="494"/>
    </location>
</feature>
<evidence type="ECO:0000313" key="3">
    <source>
        <dbReference type="EMBL" id="KAF2734189.1"/>
    </source>
</evidence>
<dbReference type="EMBL" id="ML996151">
    <property type="protein sequence ID" value="KAF2734189.1"/>
    <property type="molecule type" value="Genomic_DNA"/>
</dbReference>
<feature type="signal peptide" evidence="2">
    <location>
        <begin position="1"/>
        <end position="21"/>
    </location>
</feature>
<dbReference type="OrthoDB" id="3944128at2759"/>
<dbReference type="AlphaFoldDB" id="A0A9P4V153"/>
<feature type="region of interest" description="Disordered" evidence="1">
    <location>
        <begin position="151"/>
        <end position="176"/>
    </location>
</feature>
<name>A0A9P4V153_9PLEO</name>
<comment type="caution">
    <text evidence="3">The sequence shown here is derived from an EMBL/GenBank/DDBJ whole genome shotgun (WGS) entry which is preliminary data.</text>
</comment>
<feature type="compositionally biased region" description="Polar residues" evidence="1">
    <location>
        <begin position="450"/>
        <end position="460"/>
    </location>
</feature>
<feature type="compositionally biased region" description="Polar residues" evidence="1">
    <location>
        <begin position="423"/>
        <end position="437"/>
    </location>
</feature>
<evidence type="ECO:0000256" key="2">
    <source>
        <dbReference type="SAM" id="SignalP"/>
    </source>
</evidence>
<sequence>MLLFRLPCALFPLIAVDVVCALLPRDLPLHNATTSTITASTSTDIAFFKPHVENSATITDLQPEETLQPNVVPSSTATLSDMIRSSRAYKPHVEDSASISEFGIVTTPETTPTAAVQPSTTVPPDVGSIIVSIFHPGGNSFVAHIENSETGLPADATTSPGPQSTKNDPVTTSPPTVTYDGHVLTPTSGTKLVVGGTTIGPGQTATIGQGPSATYVDISPNGNPRVVVGGTTSTIDSIPSGPVRLGDYFAQPITSGLVIDSQTVTHGGAPITIGSPAAPTVISIDEHGQTLEVVGGTTSTLLAPATQAFIIGDVTATAIRDDPAYAVGSTVLAVGQPVTIDNTAYELTTNEAGSTVLIAGSSSTTLAAPTDLSISTMIVSGITQYVIEGQTLFPGHPITIADTPISLTTSSGSTILAIGNMTTTLPSQPRTSAPAAQTTPSRTTWTSTSDGGNAQSSGTIASAKPTSGAHAPSSHHTVLILLALTVVTFALHLT</sequence>
<evidence type="ECO:0000256" key="1">
    <source>
        <dbReference type="SAM" id="MobiDB-lite"/>
    </source>
</evidence>
<protein>
    <submittedName>
        <fullName evidence="3">Uncharacterized protein</fullName>
    </submittedName>
</protein>
<feature type="region of interest" description="Disordered" evidence="1">
    <location>
        <begin position="423"/>
        <end position="469"/>
    </location>
</feature>
<organism evidence="3 4">
    <name type="scientific">Polyplosphaeria fusca</name>
    <dbReference type="NCBI Taxonomy" id="682080"/>
    <lineage>
        <taxon>Eukaryota</taxon>
        <taxon>Fungi</taxon>
        <taxon>Dikarya</taxon>
        <taxon>Ascomycota</taxon>
        <taxon>Pezizomycotina</taxon>
        <taxon>Dothideomycetes</taxon>
        <taxon>Pleosporomycetidae</taxon>
        <taxon>Pleosporales</taxon>
        <taxon>Tetraplosphaeriaceae</taxon>
        <taxon>Polyplosphaeria</taxon>
    </lineage>
</organism>
<feature type="compositionally biased region" description="Low complexity" evidence="1">
    <location>
        <begin position="438"/>
        <end position="449"/>
    </location>
</feature>
<reference evidence="3" key="1">
    <citation type="journal article" date="2020" name="Stud. Mycol.">
        <title>101 Dothideomycetes genomes: a test case for predicting lifestyles and emergence of pathogens.</title>
        <authorList>
            <person name="Haridas S."/>
            <person name="Albert R."/>
            <person name="Binder M."/>
            <person name="Bloem J."/>
            <person name="Labutti K."/>
            <person name="Salamov A."/>
            <person name="Andreopoulos B."/>
            <person name="Baker S."/>
            <person name="Barry K."/>
            <person name="Bills G."/>
            <person name="Bluhm B."/>
            <person name="Cannon C."/>
            <person name="Castanera R."/>
            <person name="Culley D."/>
            <person name="Daum C."/>
            <person name="Ezra D."/>
            <person name="Gonzalez J."/>
            <person name="Henrissat B."/>
            <person name="Kuo A."/>
            <person name="Liang C."/>
            <person name="Lipzen A."/>
            <person name="Lutzoni F."/>
            <person name="Magnuson J."/>
            <person name="Mondo S."/>
            <person name="Nolan M."/>
            <person name="Ohm R."/>
            <person name="Pangilinan J."/>
            <person name="Park H.-J."/>
            <person name="Ramirez L."/>
            <person name="Alfaro M."/>
            <person name="Sun H."/>
            <person name="Tritt A."/>
            <person name="Yoshinaga Y."/>
            <person name="Zwiers L.-H."/>
            <person name="Turgeon B."/>
            <person name="Goodwin S."/>
            <person name="Spatafora J."/>
            <person name="Crous P."/>
            <person name="Grigoriev I."/>
        </authorList>
    </citation>
    <scope>NUCLEOTIDE SEQUENCE</scope>
    <source>
        <strain evidence="3">CBS 125425</strain>
    </source>
</reference>
<evidence type="ECO:0000313" key="4">
    <source>
        <dbReference type="Proteomes" id="UP000799444"/>
    </source>
</evidence>
<feature type="compositionally biased region" description="Polar residues" evidence="1">
    <location>
        <begin position="156"/>
        <end position="176"/>
    </location>
</feature>
<keyword evidence="2" id="KW-0732">Signal</keyword>
<accession>A0A9P4V153</accession>
<gene>
    <name evidence="3" type="ORF">EJ04DRAFT_250906</name>
</gene>